<dbReference type="GO" id="GO:0008312">
    <property type="term" value="F:7S RNA binding"/>
    <property type="evidence" value="ECO:0007669"/>
    <property type="project" value="InterPro"/>
</dbReference>
<dbReference type="AlphaFoldDB" id="A0A8D2LLR8"/>
<dbReference type="PIRSF" id="PIRSF038995">
    <property type="entry name" value="SRP68"/>
    <property type="match status" value="1"/>
</dbReference>
<keyword evidence="15" id="KW-1185">Reference proteome</keyword>
<evidence type="ECO:0000313" key="15">
    <source>
        <dbReference type="Proteomes" id="UP000694545"/>
    </source>
</evidence>
<evidence type="ECO:0000256" key="5">
    <source>
        <dbReference type="ARBA" id="ARBA00022490"/>
    </source>
</evidence>
<dbReference type="InterPro" id="IPR038253">
    <property type="entry name" value="SRP68_N_sf"/>
</dbReference>
<dbReference type="GO" id="GO:0005786">
    <property type="term" value="C:signal recognition particle, endoplasmic reticulum targeting"/>
    <property type="evidence" value="ECO:0007669"/>
    <property type="project" value="UniProtKB-KW"/>
</dbReference>
<evidence type="ECO:0000256" key="3">
    <source>
        <dbReference type="ARBA" id="ARBA00004604"/>
    </source>
</evidence>
<dbReference type="GO" id="GO:0005783">
    <property type="term" value="C:endoplasmic reticulum"/>
    <property type="evidence" value="ECO:0007669"/>
    <property type="project" value="UniProtKB-SubCell"/>
</dbReference>
<organism evidence="14 15">
    <name type="scientific">Varanus komodoensis</name>
    <name type="common">Komodo dragon</name>
    <dbReference type="NCBI Taxonomy" id="61221"/>
    <lineage>
        <taxon>Eukaryota</taxon>
        <taxon>Metazoa</taxon>
        <taxon>Chordata</taxon>
        <taxon>Craniata</taxon>
        <taxon>Vertebrata</taxon>
        <taxon>Euteleostomi</taxon>
        <taxon>Lepidosauria</taxon>
        <taxon>Squamata</taxon>
        <taxon>Bifurcata</taxon>
        <taxon>Unidentata</taxon>
        <taxon>Episquamata</taxon>
        <taxon>Toxicofera</taxon>
        <taxon>Anguimorpha</taxon>
        <taxon>Paleoanguimorpha</taxon>
        <taxon>Varanoidea</taxon>
        <taxon>Varanidae</taxon>
        <taxon>Varanus</taxon>
    </lineage>
</organism>
<sequence length="647" mass="72871">MASACGALGSSSVPPHDALRCKRNERKMAAERQVTGSGGGGSSGGRGGAGGSSAGSSAAGPEENKENEKPTSGDLGDSLGLEILQIVKESQQQHGLRHGDFQRYRGYCSRRLRRLRKTLNFKMGNRHKFTGKKVTEELLSDNRYLLLLLMDAERAWSYAMQLKQEANTEPRKRFHLLSRLRKAVKHAEELERLCESNRVDAKTKLEAQAYTAYLTGMLRFEHQEWKAAMEAFNKCKTIYEKLASAFTEEQAILYNQRVEEISPNIRYCAYNIGDQSAISELMQMRLRSGGTEGLLAEKLESLITQTRAKQAATMSEVEWRGRSVPVKIDKVRIFLLGLADTEAAIAQAEEEETKERLFESLLSECRDAIQAVREELKPDQKQRDHSLEVDSGKVTNIQYLHSYLTYIKLSTAIKRNESMAKALQKALLQQQPEEDGKRSPRPQDLIRLYDIILQNLAELPQLPGLEEDKNYLKEIGVKTLVYKAYRCFFIAQSYVLVKKWSEALVLYDRVLKYAKEVQAQAGTCKNCLKELPDVQELITQVNAEKYSLQAAAILDAGDNHETESPSQVKDGKPLSERFETFCLDPSLVSKQASLVHFPPEFQPIPCKPLFFDLALNHVTFPPLEDKVDQKAKSGLTGYIKGIFGFRS</sequence>
<feature type="region of interest" description="Disordered" evidence="13">
    <location>
        <begin position="1"/>
        <end position="75"/>
    </location>
</feature>
<reference evidence="14" key="2">
    <citation type="submission" date="2025-09" db="UniProtKB">
        <authorList>
            <consortium name="Ensembl"/>
        </authorList>
    </citation>
    <scope>IDENTIFICATION</scope>
</reference>
<evidence type="ECO:0000256" key="12">
    <source>
        <dbReference type="PIRNR" id="PIRNR038995"/>
    </source>
</evidence>
<proteinExistence type="inferred from homology"/>
<dbReference type="GO" id="GO:0005047">
    <property type="term" value="F:signal recognition particle binding"/>
    <property type="evidence" value="ECO:0007669"/>
    <property type="project" value="InterPro"/>
</dbReference>
<keyword evidence="10 12" id="KW-0687">Ribonucleoprotein</keyword>
<keyword evidence="8 12" id="KW-0733">Signal recognition particle</keyword>
<dbReference type="Ensembl" id="ENSVKKT00000024955.1">
    <property type="protein sequence ID" value="ENSVKKP00000024362.1"/>
    <property type="gene ID" value="ENSVKKG00000016047.1"/>
</dbReference>
<evidence type="ECO:0000313" key="14">
    <source>
        <dbReference type="Ensembl" id="ENSVKKP00000024362.1"/>
    </source>
</evidence>
<evidence type="ECO:0000256" key="1">
    <source>
        <dbReference type="ARBA" id="ARBA00004240"/>
    </source>
</evidence>
<dbReference type="GO" id="GO:0005730">
    <property type="term" value="C:nucleolus"/>
    <property type="evidence" value="ECO:0007669"/>
    <property type="project" value="UniProtKB-SubCell"/>
</dbReference>
<reference evidence="14" key="1">
    <citation type="submission" date="2025-08" db="UniProtKB">
        <authorList>
            <consortium name="Ensembl"/>
        </authorList>
    </citation>
    <scope>IDENTIFICATION</scope>
</reference>
<protein>
    <recommendedName>
        <fullName evidence="11 12">Signal recognition particle subunit SRP68</fullName>
        <shortName evidence="12">SRP68</shortName>
    </recommendedName>
</protein>
<evidence type="ECO:0000256" key="11">
    <source>
        <dbReference type="ARBA" id="ARBA00029498"/>
    </source>
</evidence>
<evidence type="ECO:0000256" key="10">
    <source>
        <dbReference type="ARBA" id="ARBA00023274"/>
    </source>
</evidence>
<keyword evidence="9" id="KW-0539">Nucleus</keyword>
<keyword evidence="5 12" id="KW-0963">Cytoplasm</keyword>
<evidence type="ECO:0000256" key="7">
    <source>
        <dbReference type="ARBA" id="ARBA00022884"/>
    </source>
</evidence>
<keyword evidence="7 12" id="KW-0694">RNA-binding</keyword>
<dbReference type="GO" id="GO:0006614">
    <property type="term" value="P:SRP-dependent cotranslational protein targeting to membrane"/>
    <property type="evidence" value="ECO:0007669"/>
    <property type="project" value="InterPro"/>
</dbReference>
<name>A0A8D2LLR8_VARKO</name>
<dbReference type="Pfam" id="PF16969">
    <property type="entry name" value="SRP68"/>
    <property type="match status" value="1"/>
</dbReference>
<comment type="function">
    <text evidence="12">Component of the signal recognition particle (SRP) complex, a ribonucleoprotein complex that mediates the cotranslational targeting of secretory and membrane proteins to the endoplasmic reticulum (ER). The SRP complex interacts with the signal sequence in nascent secretory and membrane proteins and directs them to the membrane of the ER.</text>
</comment>
<comment type="similarity">
    <text evidence="4 12">Belongs to the SRP68 family.</text>
</comment>
<feature type="compositionally biased region" description="Basic and acidic residues" evidence="13">
    <location>
        <begin position="17"/>
        <end position="30"/>
    </location>
</feature>
<dbReference type="Proteomes" id="UP000694545">
    <property type="component" value="Unplaced"/>
</dbReference>
<dbReference type="FunFam" id="1.10.3450.40:FF:000001">
    <property type="entry name" value="Signal recognition particle subunit SRP68"/>
    <property type="match status" value="1"/>
</dbReference>
<feature type="compositionally biased region" description="Gly residues" evidence="13">
    <location>
        <begin position="36"/>
        <end position="53"/>
    </location>
</feature>
<dbReference type="InterPro" id="IPR034652">
    <property type="entry name" value="SRP68-RBD"/>
</dbReference>
<dbReference type="GO" id="GO:0005829">
    <property type="term" value="C:cytosol"/>
    <property type="evidence" value="ECO:0007669"/>
    <property type="project" value="UniProtKB-ARBA"/>
</dbReference>
<dbReference type="GO" id="GO:0030942">
    <property type="term" value="F:endoplasmic reticulum signal peptide binding"/>
    <property type="evidence" value="ECO:0007669"/>
    <property type="project" value="InterPro"/>
</dbReference>
<dbReference type="Gene3D" id="1.10.3450.40">
    <property type="entry name" value="Signal recognition particle, SRP68 subunit, RNA-binding domain"/>
    <property type="match status" value="1"/>
</dbReference>
<dbReference type="InterPro" id="IPR026258">
    <property type="entry name" value="SRP68"/>
</dbReference>
<evidence type="ECO:0000256" key="2">
    <source>
        <dbReference type="ARBA" id="ARBA00004496"/>
    </source>
</evidence>
<evidence type="ECO:0000256" key="6">
    <source>
        <dbReference type="ARBA" id="ARBA00022824"/>
    </source>
</evidence>
<dbReference type="CDD" id="cd15481">
    <property type="entry name" value="SRP68-RBD"/>
    <property type="match status" value="1"/>
</dbReference>
<keyword evidence="6" id="KW-0256">Endoplasmic reticulum</keyword>
<evidence type="ECO:0000256" key="8">
    <source>
        <dbReference type="ARBA" id="ARBA00023135"/>
    </source>
</evidence>
<evidence type="ECO:0000256" key="9">
    <source>
        <dbReference type="ARBA" id="ARBA00023242"/>
    </source>
</evidence>
<evidence type="ECO:0000256" key="13">
    <source>
        <dbReference type="SAM" id="MobiDB-lite"/>
    </source>
</evidence>
<feature type="compositionally biased region" description="Basic and acidic residues" evidence="13">
    <location>
        <begin position="62"/>
        <end position="71"/>
    </location>
</feature>
<comment type="subcellular location">
    <subcellularLocation>
        <location evidence="2 12">Cytoplasm</location>
    </subcellularLocation>
    <subcellularLocation>
        <location evidence="1">Endoplasmic reticulum</location>
    </subcellularLocation>
    <subcellularLocation>
        <location evidence="3">Nucleus</location>
        <location evidence="3">Nucleolus</location>
    </subcellularLocation>
</comment>
<dbReference type="OMA" id="DERFIHI"/>
<dbReference type="PANTHER" id="PTHR12860:SF0">
    <property type="entry name" value="SIGNAL RECOGNITION PARTICLE SUBUNIT SRP68"/>
    <property type="match status" value="1"/>
</dbReference>
<accession>A0A8D2LLR8</accession>
<evidence type="ECO:0000256" key="4">
    <source>
        <dbReference type="ARBA" id="ARBA00009352"/>
    </source>
</evidence>
<dbReference type="PANTHER" id="PTHR12860">
    <property type="entry name" value="SIGNAL RECOGNITION PARTICLE 68 KDA PROTEIN"/>
    <property type="match status" value="1"/>
</dbReference>